<dbReference type="EMBL" id="BAQD01000043">
    <property type="protein sequence ID" value="GBQ07710.1"/>
    <property type="molecule type" value="Genomic_DNA"/>
</dbReference>
<sequence>MWAPHADNPHTAGENVAMDEVMSLSDGQNLAAVNEFFRQGEEQVNHPFSLTNLA</sequence>
<keyword evidence="2" id="KW-1185">Reference proteome</keyword>
<gene>
    <name evidence="1" type="ORF">AA15669_1498</name>
</gene>
<accession>A0ABQ0P0B8</accession>
<organism evidence="1 2">
    <name type="scientific">Saccharibacter floricola DSM 15669</name>
    <dbReference type="NCBI Taxonomy" id="1123227"/>
    <lineage>
        <taxon>Bacteria</taxon>
        <taxon>Pseudomonadati</taxon>
        <taxon>Pseudomonadota</taxon>
        <taxon>Alphaproteobacteria</taxon>
        <taxon>Acetobacterales</taxon>
        <taxon>Acetobacteraceae</taxon>
        <taxon>Saccharibacter</taxon>
    </lineage>
</organism>
<evidence type="ECO:0000313" key="1">
    <source>
        <dbReference type="EMBL" id="GBQ07710.1"/>
    </source>
</evidence>
<reference evidence="1" key="1">
    <citation type="submission" date="2013-04" db="EMBL/GenBank/DDBJ databases">
        <title>The genome sequencing project of 58 acetic acid bacteria.</title>
        <authorList>
            <person name="Okamoto-Kainuma A."/>
            <person name="Ishikawa M."/>
            <person name="Umino S."/>
            <person name="Koizumi Y."/>
            <person name="Shiwa Y."/>
            <person name="Yoshikawa H."/>
            <person name="Matsutani M."/>
            <person name="Matsushita K."/>
        </authorList>
    </citation>
    <scope>NUCLEOTIDE SEQUENCE</scope>
    <source>
        <strain evidence="1">DSM 15669</strain>
    </source>
</reference>
<comment type="caution">
    <text evidence="1">The sequence shown here is derived from an EMBL/GenBank/DDBJ whole genome shotgun (WGS) entry which is preliminary data.</text>
</comment>
<name>A0ABQ0P0B8_9PROT</name>
<protein>
    <submittedName>
        <fullName evidence="1">Uncharacterized protein</fullName>
    </submittedName>
</protein>
<dbReference type="Proteomes" id="UP001062901">
    <property type="component" value="Unassembled WGS sequence"/>
</dbReference>
<proteinExistence type="predicted"/>
<evidence type="ECO:0000313" key="2">
    <source>
        <dbReference type="Proteomes" id="UP001062901"/>
    </source>
</evidence>